<name>A0ABC9A1C7_9POAL</name>
<dbReference type="InterPro" id="IPR001810">
    <property type="entry name" value="F-box_dom"/>
</dbReference>
<dbReference type="PANTHER" id="PTHR32133:SF370">
    <property type="entry name" value="F-BOX DOMAIN-CONTAINING PROTEIN"/>
    <property type="match status" value="1"/>
</dbReference>
<accession>A0ABC9A1C7</accession>
<evidence type="ECO:0000259" key="2">
    <source>
        <dbReference type="Pfam" id="PF23635"/>
    </source>
</evidence>
<feature type="domain" description="F-box protein AT5G49610-like beta-propeller" evidence="2">
    <location>
        <begin position="117"/>
        <end position="290"/>
    </location>
</feature>
<evidence type="ECO:0000313" key="3">
    <source>
        <dbReference type="EMBL" id="CAL4970191.1"/>
    </source>
</evidence>
<gene>
    <name evidence="3" type="ORF">URODEC1_LOCUS49966</name>
</gene>
<organism evidence="3 4">
    <name type="scientific">Urochloa decumbens</name>
    <dbReference type="NCBI Taxonomy" id="240449"/>
    <lineage>
        <taxon>Eukaryota</taxon>
        <taxon>Viridiplantae</taxon>
        <taxon>Streptophyta</taxon>
        <taxon>Embryophyta</taxon>
        <taxon>Tracheophyta</taxon>
        <taxon>Spermatophyta</taxon>
        <taxon>Magnoliopsida</taxon>
        <taxon>Liliopsida</taxon>
        <taxon>Poales</taxon>
        <taxon>Poaceae</taxon>
        <taxon>PACMAD clade</taxon>
        <taxon>Panicoideae</taxon>
        <taxon>Panicodae</taxon>
        <taxon>Paniceae</taxon>
        <taxon>Melinidinae</taxon>
        <taxon>Urochloa</taxon>
    </lineage>
</organism>
<dbReference type="Pfam" id="PF23635">
    <property type="entry name" value="Beta-prop_AT5G49610-like"/>
    <property type="match status" value="1"/>
</dbReference>
<dbReference type="PANTHER" id="PTHR32133">
    <property type="entry name" value="OS07G0120400 PROTEIN"/>
    <property type="match status" value="1"/>
</dbReference>
<dbReference type="InterPro" id="IPR056594">
    <property type="entry name" value="AT5G49610-like_b-prop"/>
</dbReference>
<proteinExistence type="predicted"/>
<dbReference type="Pfam" id="PF12937">
    <property type="entry name" value="F-box-like"/>
    <property type="match status" value="1"/>
</dbReference>
<dbReference type="AlphaFoldDB" id="A0ABC9A1C7"/>
<feature type="domain" description="F-box" evidence="1">
    <location>
        <begin position="11"/>
        <end position="54"/>
    </location>
</feature>
<keyword evidence="4" id="KW-1185">Reference proteome</keyword>
<evidence type="ECO:0000259" key="1">
    <source>
        <dbReference type="Pfam" id="PF12937"/>
    </source>
</evidence>
<reference evidence="3" key="1">
    <citation type="submission" date="2024-10" db="EMBL/GenBank/DDBJ databases">
        <authorList>
            <person name="Ryan C."/>
        </authorList>
    </citation>
    <scope>NUCLEOTIDE SEQUENCE [LARGE SCALE GENOMIC DNA]</scope>
</reference>
<dbReference type="InterPro" id="IPR036047">
    <property type="entry name" value="F-box-like_dom_sf"/>
</dbReference>
<dbReference type="EMBL" id="OZ075112">
    <property type="protein sequence ID" value="CAL4970191.1"/>
    <property type="molecule type" value="Genomic_DNA"/>
</dbReference>
<dbReference type="Proteomes" id="UP001497457">
    <property type="component" value="Chromosome 2b"/>
</dbReference>
<evidence type="ECO:0000313" key="4">
    <source>
        <dbReference type="Proteomes" id="UP001497457"/>
    </source>
</evidence>
<sequence length="329" mass="36902">MPPPRARATPALPDELVEEVLLRVRPDDPAGLLRAELACRQWHSFIADPGFRRRRLALHGAAPPMLGVMCEGVWDGDRRPFARYVPTSSYTHRVETLGYDRDILWGGYRRVPKDMFTCIYSSESDAWSKPAYDSYPYYNLGWEDDGLGWERSVLVGNVLYLVLRRYDNILECDLGTRKISVIKLPYVRTETTSAGFVRIELTTMEDGQLGFARVEGSHELCLWLRNGDNGVAGWSLCKVIDLRKLFPLVNSICLMNCLVGFADGISVVAFLEVDRELFTVDIKSGLKKKIVGGCSISYAVPYFNFCTPALVVSSRDDGPRVGTSSTKGR</sequence>
<protein>
    <recommendedName>
        <fullName evidence="5">F-box domain-containing protein</fullName>
    </recommendedName>
</protein>
<dbReference type="SUPFAM" id="SSF81383">
    <property type="entry name" value="F-box domain"/>
    <property type="match status" value="1"/>
</dbReference>
<evidence type="ECO:0008006" key="5">
    <source>
        <dbReference type="Google" id="ProtNLM"/>
    </source>
</evidence>